<gene>
    <name evidence="5" type="ORF">Tci_649655</name>
</gene>
<dbReference type="SMART" id="SM00343">
    <property type="entry name" value="ZnF_C2HC"/>
    <property type="match status" value="2"/>
</dbReference>
<keyword evidence="1" id="KW-0479">Metal-binding</keyword>
<accession>A0A699K7M8</accession>
<keyword evidence="1" id="KW-0862">Zinc</keyword>
<dbReference type="Pfam" id="PF00098">
    <property type="entry name" value="zf-CCHC"/>
    <property type="match status" value="2"/>
</dbReference>
<comment type="caution">
    <text evidence="5">The sequence shown here is derived from an EMBL/GenBank/DDBJ whole genome shotgun (WGS) entry which is preliminary data.</text>
</comment>
<dbReference type="GO" id="GO:0003676">
    <property type="term" value="F:nucleic acid binding"/>
    <property type="evidence" value="ECO:0007669"/>
    <property type="project" value="InterPro"/>
</dbReference>
<dbReference type="PROSITE" id="PS50158">
    <property type="entry name" value="ZF_CCHC"/>
    <property type="match status" value="2"/>
</dbReference>
<evidence type="ECO:0000313" key="5">
    <source>
        <dbReference type="EMBL" id="GFA77683.1"/>
    </source>
</evidence>
<evidence type="ECO:0000256" key="3">
    <source>
        <dbReference type="SAM" id="MobiDB-lite"/>
    </source>
</evidence>
<dbReference type="Pfam" id="PF14223">
    <property type="entry name" value="Retrotran_gag_2"/>
    <property type="match status" value="1"/>
</dbReference>
<evidence type="ECO:0000259" key="4">
    <source>
        <dbReference type="PROSITE" id="PS50158"/>
    </source>
</evidence>
<dbReference type="InterPro" id="IPR001878">
    <property type="entry name" value="Znf_CCHC"/>
</dbReference>
<organism evidence="5">
    <name type="scientific">Tanacetum cinerariifolium</name>
    <name type="common">Dalmatian daisy</name>
    <name type="synonym">Chrysanthemum cinerariifolium</name>
    <dbReference type="NCBI Taxonomy" id="118510"/>
    <lineage>
        <taxon>Eukaryota</taxon>
        <taxon>Viridiplantae</taxon>
        <taxon>Streptophyta</taxon>
        <taxon>Embryophyta</taxon>
        <taxon>Tracheophyta</taxon>
        <taxon>Spermatophyta</taxon>
        <taxon>Magnoliopsida</taxon>
        <taxon>eudicotyledons</taxon>
        <taxon>Gunneridae</taxon>
        <taxon>Pentapetalae</taxon>
        <taxon>asterids</taxon>
        <taxon>campanulids</taxon>
        <taxon>Asterales</taxon>
        <taxon>Asteraceae</taxon>
        <taxon>Asteroideae</taxon>
        <taxon>Anthemideae</taxon>
        <taxon>Anthemidinae</taxon>
        <taxon>Tanacetum</taxon>
    </lineage>
</organism>
<feature type="compositionally biased region" description="Basic residues" evidence="3">
    <location>
        <begin position="559"/>
        <end position="581"/>
    </location>
</feature>
<dbReference type="InterPro" id="IPR036875">
    <property type="entry name" value="Znf_CCHC_sf"/>
</dbReference>
<dbReference type="GO" id="GO:0008270">
    <property type="term" value="F:zinc ion binding"/>
    <property type="evidence" value="ECO:0007669"/>
    <property type="project" value="UniProtKB-KW"/>
</dbReference>
<proteinExistence type="predicted"/>
<protein>
    <recommendedName>
        <fullName evidence="4">CCHC-type domain-containing protein</fullName>
    </recommendedName>
</protein>
<feature type="compositionally biased region" description="Polar residues" evidence="3">
    <location>
        <begin position="426"/>
        <end position="446"/>
    </location>
</feature>
<dbReference type="Gene3D" id="4.10.60.10">
    <property type="entry name" value="Zinc finger, CCHC-type"/>
    <property type="match status" value="1"/>
</dbReference>
<feature type="compositionally biased region" description="Basic and acidic residues" evidence="3">
    <location>
        <begin position="461"/>
        <end position="478"/>
    </location>
</feature>
<feature type="region of interest" description="Disordered" evidence="3">
    <location>
        <begin position="426"/>
        <end position="482"/>
    </location>
</feature>
<dbReference type="SUPFAM" id="SSF57756">
    <property type="entry name" value="Retrovirus zinc finger-like domains"/>
    <property type="match status" value="2"/>
</dbReference>
<reference evidence="5" key="1">
    <citation type="journal article" date="2019" name="Sci. Rep.">
        <title>Draft genome of Tanacetum cinerariifolium, the natural source of mosquito coil.</title>
        <authorList>
            <person name="Yamashiro T."/>
            <person name="Shiraishi A."/>
            <person name="Satake H."/>
            <person name="Nakayama K."/>
        </authorList>
    </citation>
    <scope>NUCLEOTIDE SEQUENCE</scope>
</reference>
<keyword evidence="1" id="KW-0863">Zinc-finger</keyword>
<feature type="domain" description="CCHC-type" evidence="4">
    <location>
        <begin position="219"/>
        <end position="233"/>
    </location>
</feature>
<dbReference type="AlphaFoldDB" id="A0A699K7M8"/>
<name>A0A699K7M8_TANCI</name>
<sequence length="697" mass="79034">MQRKKNDVKKRTTLLLSLPDEHQLRFCKYKTAKELWAAILKTFGEGSDTLEQKFNRLQVIVSQLQFMDVEVENDDLNQKFLTSLAPEWLMHIILWRNRNDLDTMSLDDLYNHLKNSSGNEDGNIVYVSTSSTTVPTASASVATISQDTASAYIASQSNGSQIKFEDINQIDEDDTEEMDIKWSMALLSMIADKFWKRTGKNISIQGSDVAGFDKSKVECYNCHKMGHFTRECRAPRREDHALVADVEAPTEFALMANTESKVFDNSLCSNDCKKNNDSLNSKIKNLTSELSKANNYIYHYKLAVAQLEGRLVEYKEREVKYIEKIRTLEMYRASNLKCIKTFEKELEELKLEKDGLDGILAGLLKASKNLDNLIESQRSDKVKEGVGYNVVPPPAADLYLSPKNDLSWTGLPEFVDDTVTDYSRPSSTLASTSAEGQNKDSSTSEDVASPITPKPFVNFVKPKDSQSKSKTNKQETPKKPQVKYAEQYIHSNKKPNVKGNQRNWNNLKSYQLGPEFVLKKKACYNCGDFSHLANDCRKMVQRETSRSQNHAYVGSSHRSAGHRPHGAPMRHPHRSVGHRPHGPSMRPSNRPAGHRPHGFSMNPIRPNMNGARPNRSFFIHAPSYETRPFFKSSALKTQYRAPWVSTVNRNNPPVNRKFSTGGRNFPTINRKFPTASRKFTTGSTKIHTADMGRREKL</sequence>
<dbReference type="EMBL" id="BKCJ010485853">
    <property type="protein sequence ID" value="GFA77683.1"/>
    <property type="molecule type" value="Genomic_DNA"/>
</dbReference>
<feature type="coiled-coil region" evidence="2">
    <location>
        <begin position="269"/>
        <end position="359"/>
    </location>
</feature>
<keyword evidence="2" id="KW-0175">Coiled coil</keyword>
<feature type="domain" description="CCHC-type" evidence="4">
    <location>
        <begin position="523"/>
        <end position="538"/>
    </location>
</feature>
<feature type="region of interest" description="Disordered" evidence="3">
    <location>
        <begin position="546"/>
        <end position="593"/>
    </location>
</feature>
<evidence type="ECO:0000256" key="1">
    <source>
        <dbReference type="PROSITE-ProRule" id="PRU00047"/>
    </source>
</evidence>
<evidence type="ECO:0000256" key="2">
    <source>
        <dbReference type="SAM" id="Coils"/>
    </source>
</evidence>